<accession>A0A6A0AA56</accession>
<dbReference type="Proteomes" id="UP000485058">
    <property type="component" value="Unassembled WGS sequence"/>
</dbReference>
<sequence>RWLAPIKPHLKHLAAASSASSSLEANLKHIIVILATWDAVWEPWSAMGVPSTWWSSFVQLASAPGEAVVLNRGSSVTSQWGA</sequence>
<dbReference type="EMBL" id="BLLF01004462">
    <property type="protein sequence ID" value="GFH29659.1"/>
    <property type="molecule type" value="Genomic_DNA"/>
</dbReference>
<feature type="non-terminal residue" evidence="1">
    <location>
        <position position="1"/>
    </location>
</feature>
<evidence type="ECO:0000313" key="1">
    <source>
        <dbReference type="EMBL" id="GFH29659.1"/>
    </source>
</evidence>
<dbReference type="AlphaFoldDB" id="A0A6A0AA56"/>
<comment type="caution">
    <text evidence="1">The sequence shown here is derived from an EMBL/GenBank/DDBJ whole genome shotgun (WGS) entry which is preliminary data.</text>
</comment>
<evidence type="ECO:0000313" key="2">
    <source>
        <dbReference type="Proteomes" id="UP000485058"/>
    </source>
</evidence>
<name>A0A6A0AA56_HAELA</name>
<organism evidence="1 2">
    <name type="scientific">Haematococcus lacustris</name>
    <name type="common">Green alga</name>
    <name type="synonym">Haematococcus pluvialis</name>
    <dbReference type="NCBI Taxonomy" id="44745"/>
    <lineage>
        <taxon>Eukaryota</taxon>
        <taxon>Viridiplantae</taxon>
        <taxon>Chlorophyta</taxon>
        <taxon>core chlorophytes</taxon>
        <taxon>Chlorophyceae</taxon>
        <taxon>CS clade</taxon>
        <taxon>Chlamydomonadales</taxon>
        <taxon>Haematococcaceae</taxon>
        <taxon>Haematococcus</taxon>
    </lineage>
</organism>
<proteinExistence type="predicted"/>
<gene>
    <name evidence="1" type="ORF">HaLaN_28355</name>
</gene>
<protein>
    <submittedName>
        <fullName evidence="1">Uncharacterized protein</fullName>
    </submittedName>
</protein>
<reference evidence="1 2" key="1">
    <citation type="submission" date="2020-02" db="EMBL/GenBank/DDBJ databases">
        <title>Draft genome sequence of Haematococcus lacustris strain NIES-144.</title>
        <authorList>
            <person name="Morimoto D."/>
            <person name="Nakagawa S."/>
            <person name="Yoshida T."/>
            <person name="Sawayama S."/>
        </authorList>
    </citation>
    <scope>NUCLEOTIDE SEQUENCE [LARGE SCALE GENOMIC DNA]</scope>
    <source>
        <strain evidence="1 2">NIES-144</strain>
    </source>
</reference>
<keyword evidence="2" id="KW-1185">Reference proteome</keyword>